<gene>
    <name evidence="3" type="ORF">BAOM_4590</name>
</gene>
<dbReference type="InterPro" id="IPR029050">
    <property type="entry name" value="Immunoprotect_excell_Ig-like"/>
</dbReference>
<dbReference type="RefSeq" id="WP_127762010.1">
    <property type="nucleotide sequence ID" value="NZ_CP026095.1"/>
</dbReference>
<evidence type="ECO:0008006" key="5">
    <source>
        <dbReference type="Google" id="ProtNLM"/>
    </source>
</evidence>
<evidence type="ECO:0000256" key="2">
    <source>
        <dbReference type="SAM" id="MobiDB-lite"/>
    </source>
</evidence>
<evidence type="ECO:0000313" key="3">
    <source>
        <dbReference type="EMBL" id="AZV45169.1"/>
    </source>
</evidence>
<dbReference type="OrthoDB" id="2352785at2"/>
<name>A0A3T0KXW9_9BACI</name>
<dbReference type="Gene3D" id="2.60.40.1240">
    <property type="match status" value="1"/>
</dbReference>
<dbReference type="Proteomes" id="UP000283095">
    <property type="component" value="Chromosome"/>
</dbReference>
<evidence type="ECO:0000256" key="1">
    <source>
        <dbReference type="ARBA" id="ARBA00022729"/>
    </source>
</evidence>
<dbReference type="AlphaFoldDB" id="A0A3T0KXW9"/>
<dbReference type="KEGG" id="pasa:BAOM_4590"/>
<proteinExistence type="predicted"/>
<keyword evidence="1" id="KW-0732">Signal</keyword>
<dbReference type="EMBL" id="CP026095">
    <property type="protein sequence ID" value="AZV45169.1"/>
    <property type="molecule type" value="Genomic_DNA"/>
</dbReference>
<evidence type="ECO:0000313" key="4">
    <source>
        <dbReference type="Proteomes" id="UP000283095"/>
    </source>
</evidence>
<feature type="region of interest" description="Disordered" evidence="2">
    <location>
        <begin position="21"/>
        <end position="45"/>
    </location>
</feature>
<reference evidence="3 4" key="1">
    <citation type="submission" date="2018-01" db="EMBL/GenBank/DDBJ databases">
        <title>Bacillus asahii Genome sequencing and assembly.</title>
        <authorList>
            <person name="Jiang H."/>
            <person name="Feng Y."/>
            <person name="Zhao F."/>
            <person name="Lin X."/>
        </authorList>
    </citation>
    <scope>NUCLEOTIDE SEQUENCE [LARGE SCALE GENOMIC DNA]</scope>
    <source>
        <strain evidence="3 4">OM18</strain>
    </source>
</reference>
<accession>A0A3T0KXW9</accession>
<organism evidence="3 4">
    <name type="scientific">Peribacillus asahii</name>
    <dbReference type="NCBI Taxonomy" id="228899"/>
    <lineage>
        <taxon>Bacteria</taxon>
        <taxon>Bacillati</taxon>
        <taxon>Bacillota</taxon>
        <taxon>Bacilli</taxon>
        <taxon>Bacillales</taxon>
        <taxon>Bacillaceae</taxon>
        <taxon>Peribacillus</taxon>
    </lineage>
</organism>
<sequence length="205" mass="22671">MRKVIYSAALVALLLAGCGNEEKTEAQPEAKPKVEETVAKEAKPVDDEEALKAATETVEEDHFIKYRGAEWQGEYDNGGLTFKIHGVSVTNDIGKAYNVQANPGHKAVQIWFELENTTADKKYEVYPDQATLVTSTGEQVKPDPFLTNHKIAGEVYEGVTKEGDIIFALENTEDVADIESVKLVFNAYSENGENAKEFEVDLQLK</sequence>
<protein>
    <recommendedName>
        <fullName evidence="5">DUF4352 domain-containing protein</fullName>
    </recommendedName>
</protein>
<dbReference type="PROSITE" id="PS51257">
    <property type="entry name" value="PROKAR_LIPOPROTEIN"/>
    <property type="match status" value="1"/>
</dbReference>